<dbReference type="InterPro" id="IPR003661">
    <property type="entry name" value="HisK_dim/P_dom"/>
</dbReference>
<dbReference type="PROSITE" id="PS50109">
    <property type="entry name" value="HIS_KIN"/>
    <property type="match status" value="1"/>
</dbReference>
<organism evidence="16 17">
    <name type="scientific">Desulfonema limicola</name>
    <dbReference type="NCBI Taxonomy" id="45656"/>
    <lineage>
        <taxon>Bacteria</taxon>
        <taxon>Pseudomonadati</taxon>
        <taxon>Thermodesulfobacteriota</taxon>
        <taxon>Desulfobacteria</taxon>
        <taxon>Desulfobacterales</taxon>
        <taxon>Desulfococcaceae</taxon>
        <taxon>Desulfonema</taxon>
    </lineage>
</organism>
<evidence type="ECO:0000256" key="11">
    <source>
        <dbReference type="ARBA" id="ARBA00022989"/>
    </source>
</evidence>
<dbReference type="PANTHER" id="PTHR43065:SF46">
    <property type="entry name" value="C4-DICARBOXYLATE TRANSPORT SENSOR PROTEIN DCTB"/>
    <property type="match status" value="1"/>
</dbReference>
<keyword evidence="10" id="KW-0067">ATP-binding</keyword>
<dbReference type="Pfam" id="PF02743">
    <property type="entry name" value="dCache_1"/>
    <property type="match status" value="1"/>
</dbReference>
<dbReference type="Proteomes" id="UP000663720">
    <property type="component" value="Chromosome"/>
</dbReference>
<keyword evidence="8" id="KW-0547">Nucleotide-binding</keyword>
<dbReference type="InterPro" id="IPR036890">
    <property type="entry name" value="HATPase_C_sf"/>
</dbReference>
<evidence type="ECO:0000313" key="16">
    <source>
        <dbReference type="EMBL" id="QTA83025.1"/>
    </source>
</evidence>
<evidence type="ECO:0000256" key="10">
    <source>
        <dbReference type="ARBA" id="ARBA00022840"/>
    </source>
</evidence>
<dbReference type="InterPro" id="IPR033479">
    <property type="entry name" value="dCache_1"/>
</dbReference>
<keyword evidence="11 14" id="KW-1133">Transmembrane helix</keyword>
<dbReference type="Gene3D" id="3.30.565.10">
    <property type="entry name" value="Histidine kinase-like ATPase, C-terminal domain"/>
    <property type="match status" value="1"/>
</dbReference>
<keyword evidence="9 16" id="KW-0418">Kinase</keyword>
<dbReference type="CDD" id="cd18774">
    <property type="entry name" value="PDC2_HK_sensor"/>
    <property type="match status" value="1"/>
</dbReference>
<feature type="domain" description="Histidine kinase" evidence="15">
    <location>
        <begin position="344"/>
        <end position="562"/>
    </location>
</feature>
<keyword evidence="12" id="KW-0902">Two-component regulatory system</keyword>
<dbReference type="EC" id="2.7.13.3" evidence="3"/>
<evidence type="ECO:0000256" key="1">
    <source>
        <dbReference type="ARBA" id="ARBA00000085"/>
    </source>
</evidence>
<dbReference type="InterPro" id="IPR004358">
    <property type="entry name" value="Sig_transdc_His_kin-like_C"/>
</dbReference>
<dbReference type="Gene3D" id="3.30.450.20">
    <property type="entry name" value="PAS domain"/>
    <property type="match status" value="2"/>
</dbReference>
<evidence type="ECO:0000256" key="7">
    <source>
        <dbReference type="ARBA" id="ARBA00022692"/>
    </source>
</evidence>
<gene>
    <name evidence="16" type="ORF">dnl_54180</name>
</gene>
<name>A0A975GIW9_9BACT</name>
<sequence>MSKINRLETSYYKSLTRKMAFILILVSFTPMILVSGFILNQFQFSYREKIHAHLKEIVLKHKQNIDRFLIEKLSAISFLSSSFTFEDLCNEEFLKQQLTSLRREFGTVFEDIGVINADGRQLAYAGPFKLEKADYSEADWFKKAINTRHSISDVFMGLRSKPHFIVSVRKQYNGQYWILRATIDFLSFNSLVENLRIGRTGFAFILNQAGEFQTKPFMETVPGTEHDMFRFLKAAEKSSEQVYIVERKNALGREKIYAGAMLKNDEWLLIYQQQKHDAFIDLEHARNIALVILLIGGIGIVLTAIIFAKRMVKHIALADREKEMMSQQVIETGKLASVGELAAGIAHEINNPVAIMVEEAGWIEDLLEDEDLKQSENLEEFHRALKQINIQGRRCKEITHKLLSFARKTDSRIQEVQLNEMVEDVVALSAQQAKYDNVEIRTSLQNNLPTIHLSHTEVQQVLLNLINNAIYALNQKGGIIEIITRMSGEYIIVDVADNGPGIPRAILGRIFDPFFTTKPVGKGSGLGLSICYGIIKRIGGEIDVKSMVDEGTTFSIKIPVNIEGSPESDLVSDRLNNNQV</sequence>
<evidence type="ECO:0000256" key="13">
    <source>
        <dbReference type="ARBA" id="ARBA00023136"/>
    </source>
</evidence>
<protein>
    <recommendedName>
        <fullName evidence="3">histidine kinase</fullName>
        <ecNumber evidence="3">2.7.13.3</ecNumber>
    </recommendedName>
</protein>
<dbReference type="Gene3D" id="1.10.287.130">
    <property type="match status" value="1"/>
</dbReference>
<dbReference type="RefSeq" id="WP_207688873.1">
    <property type="nucleotide sequence ID" value="NZ_CP061799.1"/>
</dbReference>
<dbReference type="Pfam" id="PF00512">
    <property type="entry name" value="HisKA"/>
    <property type="match status" value="1"/>
</dbReference>
<dbReference type="GO" id="GO:0005524">
    <property type="term" value="F:ATP binding"/>
    <property type="evidence" value="ECO:0007669"/>
    <property type="project" value="UniProtKB-KW"/>
</dbReference>
<proteinExistence type="predicted"/>
<dbReference type="PRINTS" id="PR00344">
    <property type="entry name" value="BCTRLSENSOR"/>
</dbReference>
<dbReference type="AlphaFoldDB" id="A0A975GIW9"/>
<dbReference type="InterPro" id="IPR005467">
    <property type="entry name" value="His_kinase_dom"/>
</dbReference>
<evidence type="ECO:0000259" key="15">
    <source>
        <dbReference type="PROSITE" id="PS50109"/>
    </source>
</evidence>
<evidence type="ECO:0000256" key="9">
    <source>
        <dbReference type="ARBA" id="ARBA00022777"/>
    </source>
</evidence>
<evidence type="ECO:0000256" key="6">
    <source>
        <dbReference type="ARBA" id="ARBA00022679"/>
    </source>
</evidence>
<evidence type="ECO:0000256" key="4">
    <source>
        <dbReference type="ARBA" id="ARBA00022475"/>
    </source>
</evidence>
<feature type="transmembrane region" description="Helical" evidence="14">
    <location>
        <begin position="288"/>
        <end position="308"/>
    </location>
</feature>
<dbReference type="KEGG" id="dli:dnl_54180"/>
<dbReference type="CDD" id="cd00082">
    <property type="entry name" value="HisKA"/>
    <property type="match status" value="1"/>
</dbReference>
<dbReference type="GO" id="GO:0005886">
    <property type="term" value="C:plasma membrane"/>
    <property type="evidence" value="ECO:0007669"/>
    <property type="project" value="UniProtKB-SubCell"/>
</dbReference>
<evidence type="ECO:0000256" key="14">
    <source>
        <dbReference type="SAM" id="Phobius"/>
    </source>
</evidence>
<reference evidence="16" key="1">
    <citation type="journal article" date="2021" name="Microb. Physiol.">
        <title>Proteogenomic Insights into the Physiology of Marine, Sulfate-Reducing, Filamentous Desulfonema limicola and Desulfonema magnum.</title>
        <authorList>
            <person name="Schnaars V."/>
            <person name="Wohlbrand L."/>
            <person name="Scheve S."/>
            <person name="Hinrichs C."/>
            <person name="Reinhardt R."/>
            <person name="Rabus R."/>
        </authorList>
    </citation>
    <scope>NUCLEOTIDE SEQUENCE</scope>
    <source>
        <strain evidence="16">5ac10</strain>
    </source>
</reference>
<dbReference type="SUPFAM" id="SSF47384">
    <property type="entry name" value="Homodimeric domain of signal transducing histidine kinase"/>
    <property type="match status" value="1"/>
</dbReference>
<evidence type="ECO:0000313" key="17">
    <source>
        <dbReference type="Proteomes" id="UP000663720"/>
    </source>
</evidence>
<keyword evidence="6" id="KW-0808">Transferase</keyword>
<evidence type="ECO:0000256" key="2">
    <source>
        <dbReference type="ARBA" id="ARBA00004651"/>
    </source>
</evidence>
<feature type="transmembrane region" description="Helical" evidence="14">
    <location>
        <begin position="20"/>
        <end position="39"/>
    </location>
</feature>
<keyword evidence="13 14" id="KW-0472">Membrane</keyword>
<keyword evidence="5" id="KW-0597">Phosphoprotein</keyword>
<dbReference type="SMART" id="SM00388">
    <property type="entry name" value="HisKA"/>
    <property type="match status" value="1"/>
</dbReference>
<dbReference type="GO" id="GO:0000155">
    <property type="term" value="F:phosphorelay sensor kinase activity"/>
    <property type="evidence" value="ECO:0007669"/>
    <property type="project" value="InterPro"/>
</dbReference>
<evidence type="ECO:0000256" key="12">
    <source>
        <dbReference type="ARBA" id="ARBA00023012"/>
    </source>
</evidence>
<evidence type="ECO:0000256" key="8">
    <source>
        <dbReference type="ARBA" id="ARBA00022741"/>
    </source>
</evidence>
<comment type="catalytic activity">
    <reaction evidence="1">
        <text>ATP + protein L-histidine = ADP + protein N-phospho-L-histidine.</text>
        <dbReference type="EC" id="2.7.13.3"/>
    </reaction>
</comment>
<dbReference type="SMART" id="SM00387">
    <property type="entry name" value="HATPase_c"/>
    <property type="match status" value="1"/>
</dbReference>
<keyword evidence="7 14" id="KW-0812">Transmembrane</keyword>
<dbReference type="Pfam" id="PF02518">
    <property type="entry name" value="HATPase_c"/>
    <property type="match status" value="1"/>
</dbReference>
<dbReference type="PANTHER" id="PTHR43065">
    <property type="entry name" value="SENSOR HISTIDINE KINASE"/>
    <property type="match status" value="1"/>
</dbReference>
<keyword evidence="17" id="KW-1185">Reference proteome</keyword>
<comment type="subcellular location">
    <subcellularLocation>
        <location evidence="2">Cell membrane</location>
        <topology evidence="2">Multi-pass membrane protein</topology>
    </subcellularLocation>
</comment>
<evidence type="ECO:0000256" key="3">
    <source>
        <dbReference type="ARBA" id="ARBA00012438"/>
    </source>
</evidence>
<accession>A0A975GIW9</accession>
<dbReference type="InterPro" id="IPR003594">
    <property type="entry name" value="HATPase_dom"/>
</dbReference>
<dbReference type="SUPFAM" id="SSF55874">
    <property type="entry name" value="ATPase domain of HSP90 chaperone/DNA topoisomerase II/histidine kinase"/>
    <property type="match status" value="1"/>
</dbReference>
<dbReference type="EMBL" id="CP061799">
    <property type="protein sequence ID" value="QTA83025.1"/>
    <property type="molecule type" value="Genomic_DNA"/>
</dbReference>
<evidence type="ECO:0000256" key="5">
    <source>
        <dbReference type="ARBA" id="ARBA00022553"/>
    </source>
</evidence>
<dbReference type="InterPro" id="IPR036097">
    <property type="entry name" value="HisK_dim/P_sf"/>
</dbReference>
<keyword evidence="4" id="KW-1003">Cell membrane</keyword>